<dbReference type="InterPro" id="IPR029044">
    <property type="entry name" value="Nucleotide-diphossugar_trans"/>
</dbReference>
<dbReference type="SUPFAM" id="SSF53448">
    <property type="entry name" value="Nucleotide-diphospho-sugar transferases"/>
    <property type="match status" value="1"/>
</dbReference>
<dbReference type="PANTHER" id="PTHR19136">
    <property type="entry name" value="MOLYBDENUM COFACTOR GUANYLYLTRANSFERASE"/>
    <property type="match status" value="1"/>
</dbReference>
<name>A0A7X0M6K0_9ACTN</name>
<evidence type="ECO:0000256" key="5">
    <source>
        <dbReference type="ARBA" id="ARBA00022842"/>
    </source>
</evidence>
<keyword evidence="7" id="KW-0501">Molybdenum cofactor biosynthesis</keyword>
<keyword evidence="2" id="KW-0808">Transferase</keyword>
<evidence type="ECO:0000256" key="2">
    <source>
        <dbReference type="ARBA" id="ARBA00022679"/>
    </source>
</evidence>
<feature type="region of interest" description="Disordered" evidence="8">
    <location>
        <begin position="1"/>
        <end position="51"/>
    </location>
</feature>
<gene>
    <name evidence="10" type="ORF">BJ992_002986</name>
</gene>
<comment type="caution">
    <text evidence="10">The sequence shown here is derived from an EMBL/GenBank/DDBJ whole genome shotgun (WGS) entry which is preliminary data.</text>
</comment>
<protein>
    <submittedName>
        <fullName evidence="10">Molybdopterin-guanine dinucleotide biosynthesis protein A</fullName>
    </submittedName>
</protein>
<proteinExistence type="predicted"/>
<evidence type="ECO:0000256" key="3">
    <source>
        <dbReference type="ARBA" id="ARBA00022723"/>
    </source>
</evidence>
<evidence type="ECO:0000256" key="7">
    <source>
        <dbReference type="ARBA" id="ARBA00023150"/>
    </source>
</evidence>
<dbReference type="InterPro" id="IPR013482">
    <property type="entry name" value="Molybde_CF_guanTrfase"/>
</dbReference>
<feature type="domain" description="MobA-like NTP transferase" evidence="9">
    <location>
        <begin position="54"/>
        <end position="207"/>
    </location>
</feature>
<evidence type="ECO:0000256" key="4">
    <source>
        <dbReference type="ARBA" id="ARBA00022741"/>
    </source>
</evidence>
<evidence type="ECO:0000313" key="11">
    <source>
        <dbReference type="Proteomes" id="UP000555564"/>
    </source>
</evidence>
<keyword evidence="5" id="KW-0460">Magnesium</keyword>
<evidence type="ECO:0000256" key="6">
    <source>
        <dbReference type="ARBA" id="ARBA00023134"/>
    </source>
</evidence>
<keyword evidence="3" id="KW-0479">Metal-binding</keyword>
<dbReference type="GO" id="GO:0016779">
    <property type="term" value="F:nucleotidyltransferase activity"/>
    <property type="evidence" value="ECO:0007669"/>
    <property type="project" value="TreeGrafter"/>
</dbReference>
<dbReference type="EMBL" id="JACHIU010000001">
    <property type="protein sequence ID" value="MBB6473555.1"/>
    <property type="molecule type" value="Genomic_DNA"/>
</dbReference>
<dbReference type="InterPro" id="IPR025877">
    <property type="entry name" value="MobA-like_NTP_Trfase"/>
</dbReference>
<dbReference type="GO" id="GO:0006777">
    <property type="term" value="P:Mo-molybdopterin cofactor biosynthetic process"/>
    <property type="evidence" value="ECO:0007669"/>
    <property type="project" value="UniProtKB-KW"/>
</dbReference>
<sequence length="248" mass="25326">MRRTPAGGKAGPLRGTSADDEAEPMRRTAADVEAGPVRGTSAGRGPQPRKRHDAVILAGGAASRLGGADKPAARVGDRTLIGHVASAVPHAAHLVVVGPPRPASGLGPGRAVFVQESPPGGGPVPALRAGLAAVTAPWVALLAADLPFLRPEHVAGLLSAAGEAAGAVLVDDEGREQWLTGVWRTGTLRESLRAYEGRSLRGLLSPLHPVCLTLPVGDSALPPWFDCDTPSDLAAARRHHGGPDERAG</sequence>
<keyword evidence="4" id="KW-0547">Nucleotide-binding</keyword>
<dbReference type="RefSeq" id="WP_246496644.1">
    <property type="nucleotide sequence ID" value="NZ_BAAALO010000046.1"/>
</dbReference>
<accession>A0A7X0M6K0</accession>
<dbReference type="Proteomes" id="UP000555564">
    <property type="component" value="Unassembled WGS sequence"/>
</dbReference>
<dbReference type="Pfam" id="PF12804">
    <property type="entry name" value="NTP_transf_3"/>
    <property type="match status" value="1"/>
</dbReference>
<keyword evidence="1" id="KW-0963">Cytoplasm</keyword>
<dbReference type="CDD" id="cd02503">
    <property type="entry name" value="MobA"/>
    <property type="match status" value="1"/>
</dbReference>
<organism evidence="10 11">
    <name type="scientific">Sphaerisporangium rubeum</name>
    <dbReference type="NCBI Taxonomy" id="321317"/>
    <lineage>
        <taxon>Bacteria</taxon>
        <taxon>Bacillati</taxon>
        <taxon>Actinomycetota</taxon>
        <taxon>Actinomycetes</taxon>
        <taxon>Streptosporangiales</taxon>
        <taxon>Streptosporangiaceae</taxon>
        <taxon>Sphaerisporangium</taxon>
    </lineage>
</organism>
<keyword evidence="11" id="KW-1185">Reference proteome</keyword>
<dbReference type="PANTHER" id="PTHR19136:SF81">
    <property type="entry name" value="MOLYBDENUM COFACTOR GUANYLYLTRANSFERASE"/>
    <property type="match status" value="1"/>
</dbReference>
<evidence type="ECO:0000259" key="9">
    <source>
        <dbReference type="Pfam" id="PF12804"/>
    </source>
</evidence>
<dbReference type="GO" id="GO:0046872">
    <property type="term" value="F:metal ion binding"/>
    <property type="evidence" value="ECO:0007669"/>
    <property type="project" value="UniProtKB-KW"/>
</dbReference>
<evidence type="ECO:0000256" key="8">
    <source>
        <dbReference type="SAM" id="MobiDB-lite"/>
    </source>
</evidence>
<evidence type="ECO:0000256" key="1">
    <source>
        <dbReference type="ARBA" id="ARBA00022490"/>
    </source>
</evidence>
<dbReference type="AlphaFoldDB" id="A0A7X0M6K0"/>
<reference evidence="10 11" key="1">
    <citation type="submission" date="2020-08" db="EMBL/GenBank/DDBJ databases">
        <title>Sequencing the genomes of 1000 actinobacteria strains.</title>
        <authorList>
            <person name="Klenk H.-P."/>
        </authorList>
    </citation>
    <scope>NUCLEOTIDE SEQUENCE [LARGE SCALE GENOMIC DNA]</scope>
    <source>
        <strain evidence="10 11">DSM 44936</strain>
    </source>
</reference>
<dbReference type="GO" id="GO:0005525">
    <property type="term" value="F:GTP binding"/>
    <property type="evidence" value="ECO:0007669"/>
    <property type="project" value="UniProtKB-KW"/>
</dbReference>
<dbReference type="Gene3D" id="3.90.550.10">
    <property type="entry name" value="Spore Coat Polysaccharide Biosynthesis Protein SpsA, Chain A"/>
    <property type="match status" value="1"/>
</dbReference>
<evidence type="ECO:0000313" key="10">
    <source>
        <dbReference type="EMBL" id="MBB6473555.1"/>
    </source>
</evidence>
<keyword evidence="6" id="KW-0342">GTP-binding</keyword>